<dbReference type="Proteomes" id="UP000000641">
    <property type="component" value="Chromosome"/>
</dbReference>
<dbReference type="eggNOG" id="arCOG09701">
    <property type="taxonomic scope" value="Archaea"/>
</dbReference>
<evidence type="ECO:0000313" key="1">
    <source>
        <dbReference type="EMBL" id="ABL79020.1"/>
    </source>
</evidence>
<reference evidence="2" key="1">
    <citation type="journal article" date="2008" name="J. Bacteriol.">
        <title>Genome sequence of Thermofilum pendens reveals an exceptional loss of biosynthetic pathways without genome reduction.</title>
        <authorList>
            <person name="Anderson I."/>
            <person name="Rodriguez J."/>
            <person name="Susanti D."/>
            <person name="Porat I."/>
            <person name="Reich C."/>
            <person name="Ulrich L.E."/>
            <person name="Elkins J.G."/>
            <person name="Mavromatis K."/>
            <person name="Lykidis A."/>
            <person name="Kim E."/>
            <person name="Thompson L.S."/>
            <person name="Nolan M."/>
            <person name="Land M."/>
            <person name="Copeland A."/>
            <person name="Lapidus A."/>
            <person name="Lucas S."/>
            <person name="Detter C."/>
            <person name="Zhulin I.B."/>
            <person name="Olsen G.J."/>
            <person name="Whitman W."/>
            <person name="Mukhopadhyay B."/>
            <person name="Bristow J."/>
            <person name="Kyrpides N."/>
        </authorList>
    </citation>
    <scope>NUCLEOTIDE SEQUENCE [LARGE SCALE GENOMIC DNA]</scope>
    <source>
        <strain evidence="2">DSM 2475 / Hrk 5</strain>
    </source>
</reference>
<dbReference type="KEGG" id="tpe:Tpen_1625"/>
<dbReference type="Pfam" id="PF13531">
    <property type="entry name" value="SBP_bac_11"/>
    <property type="match status" value="1"/>
</dbReference>
<accession>A1S0P0</accession>
<dbReference type="HOGENOM" id="CLU_065753_0_0_2"/>
<dbReference type="SUPFAM" id="SSF53850">
    <property type="entry name" value="Periplasmic binding protein-like II"/>
    <property type="match status" value="1"/>
</dbReference>
<evidence type="ECO:0008006" key="3">
    <source>
        <dbReference type="Google" id="ProtNLM"/>
    </source>
</evidence>
<dbReference type="AlphaFoldDB" id="A1S0P0"/>
<name>A1S0P0_THEPD</name>
<protein>
    <recommendedName>
        <fullName evidence="3">ABC transporter substrate-binding protein</fullName>
    </recommendedName>
</protein>
<keyword evidence="2" id="KW-1185">Reference proteome</keyword>
<dbReference type="EMBL" id="CP000505">
    <property type="protein sequence ID" value="ABL79020.1"/>
    <property type="molecule type" value="Genomic_DNA"/>
</dbReference>
<organism evidence="1 2">
    <name type="scientific">Thermofilum pendens (strain DSM 2475 / Hrk 5)</name>
    <dbReference type="NCBI Taxonomy" id="368408"/>
    <lineage>
        <taxon>Archaea</taxon>
        <taxon>Thermoproteota</taxon>
        <taxon>Thermoprotei</taxon>
        <taxon>Thermofilales</taxon>
        <taxon>Thermofilaceae</taxon>
        <taxon>Thermofilum</taxon>
    </lineage>
</organism>
<gene>
    <name evidence="1" type="ordered locus">Tpen_1625</name>
</gene>
<sequence length="243" mass="27220">MDITLPGFNVLVDVKGDTSGVALSLAGNQWFVVDELVHYLNSLGFTVYVETIPPGLVRERALGKALRVGALTVNLRPEIVSLPPQMLAGIPTVDTFEYAESEVAVAYQGKPVEDLCDIRNRRVAIPNPVTEGIGALLRDMYSEACGDYLELITKGSVYLTRIHHREIPELMRHGVVDAGVMWVTEARYWGLPYFAPSTGRRGKLVFALLPWATDKARQLFRQLRSQKVKEIYEKYGFKWIAQP</sequence>
<proteinExistence type="predicted"/>
<dbReference type="EnsemblBacteria" id="ABL79020">
    <property type="protein sequence ID" value="ABL79020"/>
    <property type="gene ID" value="Tpen_1625"/>
</dbReference>
<evidence type="ECO:0000313" key="2">
    <source>
        <dbReference type="Proteomes" id="UP000000641"/>
    </source>
</evidence>